<dbReference type="EMBL" id="JANRMS010002101">
    <property type="protein sequence ID" value="KAJ3524315.1"/>
    <property type="molecule type" value="Genomic_DNA"/>
</dbReference>
<evidence type="ECO:0000313" key="1">
    <source>
        <dbReference type="EMBL" id="KAJ3524315.1"/>
    </source>
</evidence>
<accession>A0ACC1RQL9</accession>
<sequence>MAVPYLESSSLTTPPQLPGRGQRQLAASKRPPRHAASSASSSEQSASPPNSDLFSCFSNFQFDSKSGTDNPSWLSDIELTHHYTANAHRTLYSPCFHSHNALQNDVPREGLSHPFLLHQVLAFSALHLAYLRPDFRHQHLIQASQHQGVAISTMNSILAKPIMSSVFHALYTSSIFVAICAFATFPCCDRYNEAFRPVDSLVDIFVLIRGMHLLLRSSDESLRQGPLKDLMIGCSCEPLELDGYLEPLTSRLGELLSYLEHQTPMIEEDKRQTLIDTVVAFIGVIDKVFSNRRITPTPELRVVFGWPMRLTSSYHALLRNGDPLALVVLSHYCVLLQSREPKYWFFQGWTSALMEPIVKNVVGTIWEELIQWPLAAIEKDRAAAVKIPEIINN</sequence>
<name>A0ACC1RQL9_9HYPO</name>
<evidence type="ECO:0000313" key="2">
    <source>
        <dbReference type="Proteomes" id="UP001148629"/>
    </source>
</evidence>
<keyword evidence="2" id="KW-1185">Reference proteome</keyword>
<organism evidence="1 2">
    <name type="scientific">Fusarium decemcellulare</name>
    <dbReference type="NCBI Taxonomy" id="57161"/>
    <lineage>
        <taxon>Eukaryota</taxon>
        <taxon>Fungi</taxon>
        <taxon>Dikarya</taxon>
        <taxon>Ascomycota</taxon>
        <taxon>Pezizomycotina</taxon>
        <taxon>Sordariomycetes</taxon>
        <taxon>Hypocreomycetidae</taxon>
        <taxon>Hypocreales</taxon>
        <taxon>Nectriaceae</taxon>
        <taxon>Fusarium</taxon>
        <taxon>Fusarium decemcellulare species complex</taxon>
    </lineage>
</organism>
<gene>
    <name evidence="1" type="ORF">NM208_g12105</name>
</gene>
<reference evidence="1" key="1">
    <citation type="submission" date="2022-08" db="EMBL/GenBank/DDBJ databases">
        <title>Genome Sequence of Fusarium decemcellulare.</title>
        <authorList>
            <person name="Buettner E."/>
        </authorList>
    </citation>
    <scope>NUCLEOTIDE SEQUENCE</scope>
    <source>
        <strain evidence="1">Babe19</strain>
    </source>
</reference>
<comment type="caution">
    <text evidence="1">The sequence shown here is derived from an EMBL/GenBank/DDBJ whole genome shotgun (WGS) entry which is preliminary data.</text>
</comment>
<proteinExistence type="predicted"/>
<protein>
    <submittedName>
        <fullName evidence="1">Uncharacterized protein</fullName>
    </submittedName>
</protein>
<dbReference type="Proteomes" id="UP001148629">
    <property type="component" value="Unassembled WGS sequence"/>
</dbReference>